<feature type="compositionally biased region" description="Acidic residues" evidence="7">
    <location>
        <begin position="753"/>
        <end position="771"/>
    </location>
</feature>
<dbReference type="STRING" id="1314782.A0A165RHZ2"/>
<keyword evidence="3" id="KW-0677">Repeat</keyword>
<proteinExistence type="inferred from homology"/>
<keyword evidence="10" id="KW-1185">Reference proteome</keyword>
<feature type="domain" description="Small-subunit processome Utp12" evidence="8">
    <location>
        <begin position="543"/>
        <end position="660"/>
    </location>
</feature>
<feature type="region of interest" description="Disordered" evidence="7">
    <location>
        <begin position="1"/>
        <end position="26"/>
    </location>
</feature>
<dbReference type="PANTHER" id="PTHR44267">
    <property type="entry name" value="WD REPEAT-CONTAINING PROTEIN 43"/>
    <property type="match status" value="1"/>
</dbReference>
<gene>
    <name evidence="9" type="ORF">NEOLEDRAFT_1136006</name>
</gene>
<evidence type="ECO:0000256" key="7">
    <source>
        <dbReference type="SAM" id="MobiDB-lite"/>
    </source>
</evidence>
<evidence type="ECO:0000256" key="6">
    <source>
        <dbReference type="PROSITE-ProRule" id="PRU00221"/>
    </source>
</evidence>
<evidence type="ECO:0000256" key="3">
    <source>
        <dbReference type="ARBA" id="ARBA00022737"/>
    </source>
</evidence>
<dbReference type="SMART" id="SM00320">
    <property type="entry name" value="WD40"/>
    <property type="match status" value="3"/>
</dbReference>
<dbReference type="Gene3D" id="2.130.10.10">
    <property type="entry name" value="YVTN repeat-like/Quinoprotein amine dehydrogenase"/>
    <property type="match status" value="2"/>
</dbReference>
<comment type="similarity">
    <text evidence="5">Belongs to the UTP5 family.</text>
</comment>
<feature type="compositionally biased region" description="Basic and acidic residues" evidence="7">
    <location>
        <begin position="685"/>
        <end position="695"/>
    </location>
</feature>
<feature type="region of interest" description="Disordered" evidence="7">
    <location>
        <begin position="100"/>
        <end position="122"/>
    </location>
</feature>
<feature type="compositionally biased region" description="Low complexity" evidence="7">
    <location>
        <begin position="665"/>
        <end position="674"/>
    </location>
</feature>
<dbReference type="FunCoup" id="A0A165RHZ2">
    <property type="interactions" value="540"/>
</dbReference>
<feature type="repeat" description="WD" evidence="6">
    <location>
        <begin position="257"/>
        <end position="298"/>
    </location>
</feature>
<dbReference type="GO" id="GO:0032040">
    <property type="term" value="C:small-subunit processome"/>
    <property type="evidence" value="ECO:0007669"/>
    <property type="project" value="UniProtKB-ARBA"/>
</dbReference>
<dbReference type="PROSITE" id="PS50294">
    <property type="entry name" value="WD_REPEATS_REGION"/>
    <property type="match status" value="1"/>
</dbReference>
<dbReference type="InterPro" id="IPR036322">
    <property type="entry name" value="WD40_repeat_dom_sf"/>
</dbReference>
<dbReference type="InterPro" id="IPR007148">
    <property type="entry name" value="SSU_processome_Utp12"/>
</dbReference>
<dbReference type="PROSITE" id="PS00678">
    <property type="entry name" value="WD_REPEATS_1"/>
    <property type="match status" value="1"/>
</dbReference>
<dbReference type="EMBL" id="KV425582">
    <property type="protein sequence ID" value="KZT23835.1"/>
    <property type="molecule type" value="Genomic_DNA"/>
</dbReference>
<evidence type="ECO:0000256" key="5">
    <source>
        <dbReference type="ARBA" id="ARBA00038335"/>
    </source>
</evidence>
<dbReference type="InterPro" id="IPR052414">
    <property type="entry name" value="U3_snoRNA-assoc_WDR"/>
</dbReference>
<dbReference type="InParanoid" id="A0A165RHZ2"/>
<dbReference type="InterPro" id="IPR015943">
    <property type="entry name" value="WD40/YVTN_repeat-like_dom_sf"/>
</dbReference>
<evidence type="ECO:0000256" key="4">
    <source>
        <dbReference type="ARBA" id="ARBA00023242"/>
    </source>
</evidence>
<reference evidence="9 10" key="1">
    <citation type="journal article" date="2016" name="Mol. Biol. Evol.">
        <title>Comparative Genomics of Early-Diverging Mushroom-Forming Fungi Provides Insights into the Origins of Lignocellulose Decay Capabilities.</title>
        <authorList>
            <person name="Nagy L.G."/>
            <person name="Riley R."/>
            <person name="Tritt A."/>
            <person name="Adam C."/>
            <person name="Daum C."/>
            <person name="Floudas D."/>
            <person name="Sun H."/>
            <person name="Yadav J.S."/>
            <person name="Pangilinan J."/>
            <person name="Larsson K.H."/>
            <person name="Matsuura K."/>
            <person name="Barry K."/>
            <person name="Labutti K."/>
            <person name="Kuo R."/>
            <person name="Ohm R.A."/>
            <person name="Bhattacharya S.S."/>
            <person name="Shirouzu T."/>
            <person name="Yoshinaga Y."/>
            <person name="Martin F.M."/>
            <person name="Grigoriev I.V."/>
            <person name="Hibbett D.S."/>
        </authorList>
    </citation>
    <scope>NUCLEOTIDE SEQUENCE [LARGE SCALE GENOMIC DNA]</scope>
    <source>
        <strain evidence="9 10">HHB14362 ss-1</strain>
    </source>
</reference>
<dbReference type="PANTHER" id="PTHR44267:SF1">
    <property type="entry name" value="WD REPEAT-CONTAINING PROTEIN 43"/>
    <property type="match status" value="1"/>
</dbReference>
<dbReference type="Pfam" id="PF04003">
    <property type="entry name" value="Utp12"/>
    <property type="match status" value="1"/>
</dbReference>
<dbReference type="GO" id="GO:0000462">
    <property type="term" value="P:maturation of SSU-rRNA from tricistronic rRNA transcript (SSU-rRNA, 5.8S rRNA, LSU-rRNA)"/>
    <property type="evidence" value="ECO:0007669"/>
    <property type="project" value="TreeGrafter"/>
</dbReference>
<dbReference type="InterPro" id="IPR001680">
    <property type="entry name" value="WD40_rpt"/>
</dbReference>
<feature type="region of interest" description="Disordered" evidence="7">
    <location>
        <begin position="493"/>
        <end position="519"/>
    </location>
</feature>
<protein>
    <submittedName>
        <fullName evidence="9">NUC189-domain-containing protein</fullName>
    </submittedName>
</protein>
<evidence type="ECO:0000313" key="10">
    <source>
        <dbReference type="Proteomes" id="UP000076761"/>
    </source>
</evidence>
<dbReference type="OrthoDB" id="30195at2759"/>
<evidence type="ECO:0000256" key="2">
    <source>
        <dbReference type="ARBA" id="ARBA00022574"/>
    </source>
</evidence>
<feature type="compositionally biased region" description="Acidic residues" evidence="7">
    <location>
        <begin position="696"/>
        <end position="745"/>
    </location>
</feature>
<evidence type="ECO:0000313" key="9">
    <source>
        <dbReference type="EMBL" id="KZT23835.1"/>
    </source>
</evidence>
<dbReference type="PROSITE" id="PS50082">
    <property type="entry name" value="WD_REPEATS_2"/>
    <property type="match status" value="1"/>
</dbReference>
<dbReference type="InterPro" id="IPR019775">
    <property type="entry name" value="WD40_repeat_CS"/>
</dbReference>
<dbReference type="Proteomes" id="UP000076761">
    <property type="component" value="Unassembled WGS sequence"/>
</dbReference>
<evidence type="ECO:0000259" key="8">
    <source>
        <dbReference type="Pfam" id="PF04003"/>
    </source>
</evidence>
<organism evidence="9 10">
    <name type="scientific">Neolentinus lepideus HHB14362 ss-1</name>
    <dbReference type="NCBI Taxonomy" id="1314782"/>
    <lineage>
        <taxon>Eukaryota</taxon>
        <taxon>Fungi</taxon>
        <taxon>Dikarya</taxon>
        <taxon>Basidiomycota</taxon>
        <taxon>Agaricomycotina</taxon>
        <taxon>Agaricomycetes</taxon>
        <taxon>Gloeophyllales</taxon>
        <taxon>Gloeophyllaceae</taxon>
        <taxon>Neolentinus</taxon>
    </lineage>
</organism>
<accession>A0A165RHZ2</accession>
<comment type="subcellular location">
    <subcellularLocation>
        <location evidence="1">Nucleus</location>
    </subcellularLocation>
</comment>
<keyword evidence="4" id="KW-0539">Nucleus</keyword>
<dbReference type="Pfam" id="PF00400">
    <property type="entry name" value="WD40"/>
    <property type="match status" value="2"/>
</dbReference>
<name>A0A165RHZ2_9AGAM</name>
<feature type="compositionally biased region" description="Basic residues" evidence="7">
    <location>
        <begin position="108"/>
        <end position="117"/>
    </location>
</feature>
<evidence type="ECO:0000256" key="1">
    <source>
        <dbReference type="ARBA" id="ARBA00004123"/>
    </source>
</evidence>
<feature type="compositionally biased region" description="Basic residues" evidence="7">
    <location>
        <begin position="7"/>
        <end position="17"/>
    </location>
</feature>
<feature type="region of interest" description="Disordered" evidence="7">
    <location>
        <begin position="665"/>
        <end position="771"/>
    </location>
</feature>
<dbReference type="SUPFAM" id="SSF50978">
    <property type="entry name" value="WD40 repeat-like"/>
    <property type="match status" value="1"/>
</dbReference>
<dbReference type="AlphaFoldDB" id="A0A165RHZ2"/>
<sequence>MSTSPTKSKKSKVKPPKSRPVGTSAISKPVVEDASTLTALSCYSPKGDLFALLSLSVDKHRLRVYNTTSGVAIAETIVETARVTALSWCSYTHTGELPEEDLEALPPNKKRRKKRANRGGVDVVTGSQGEQLVVLGLSDGTLQFFSPKHARVIRTLSHPTSSSSILYISSNYEDGSLWTSSADGNIRLWDSQRGVLASRYASDARTPYSCLAVRPGGSEGEASFLAANHGIYLLSASTGASDDDLSGGRSTTELASFTGHASPVSSLQWDSSRRFVSMAEADRHVYIWDVPESDSTSTSGKLAASIPLDSDARVIALSILKQTVQSRVLLTLSVSGKISMFLIPTQISPSSNSKQKVPTLEPLVDISIASTDKSTPAETINVSFIPGEEGKLRMVRLIGGLRPVFSVIEYVDHDGSFKKGVHLKTHDVLIEADSQAATNGAINKRYNEPSHLAVASGVELGQDASMDDLPLQDIDGVLDVNLAEMSLGQRLTAMTGADGASGSDSENASPEMREKEKKRDDAFHIVPANSLTRTLIQALHSSDSRLLETCLAHSDNTLIRNTVQRLPPQLAVPLLNACVERLSRGARANNMKGGGGGASSQRGMALTTWVKAVLTIHSGHLMTMPDLVARLSGLHATLTTRLTLHESLLSLNGRLDMVLSQIEMRSSAAPAPVAARRRGKGAAQDTEKEVKRYVEGESEEEADDQMDVEVESGDDAGSVEDVELGGESEEDEDDEEEDSEDDEEGGPTLNGFIDDEAEEDYEEDEEDDYSE</sequence>
<keyword evidence="2 6" id="KW-0853">WD repeat</keyword>